<comment type="caution">
    <text evidence="1">The sequence shown here is derived from an EMBL/GenBank/DDBJ whole genome shotgun (WGS) entry which is preliminary data.</text>
</comment>
<evidence type="ECO:0000313" key="1">
    <source>
        <dbReference type="EMBL" id="MFC5069020.1"/>
    </source>
</evidence>
<dbReference type="RefSeq" id="WP_114956761.1">
    <property type="nucleotide sequence ID" value="NZ_JBHSJF010000006.1"/>
</dbReference>
<dbReference type="Proteomes" id="UP001595796">
    <property type="component" value="Unassembled WGS sequence"/>
</dbReference>
<gene>
    <name evidence="1" type="ORF">ACFPFW_13465</name>
</gene>
<sequence length="120" mass="12160">MKHLLIAAAVATGTIAAFTTESPAASYDGAWSVLIVTQQGQCDRAYRYPLTIRDGVVSYGGNAGFSVSGQVEGTGAVKVSVSRGNQGADGTGKLSGKFGTGTWKAPAGGCSGTWKAEKRG</sequence>
<accession>A0ABV9Z1Z0</accession>
<name>A0ABV9Z1Z0_9HYPH</name>
<reference evidence="2" key="1">
    <citation type="journal article" date="2019" name="Int. J. Syst. Evol. Microbiol.">
        <title>The Global Catalogue of Microorganisms (GCM) 10K type strain sequencing project: providing services to taxonomists for standard genome sequencing and annotation.</title>
        <authorList>
            <consortium name="The Broad Institute Genomics Platform"/>
            <consortium name="The Broad Institute Genome Sequencing Center for Infectious Disease"/>
            <person name="Wu L."/>
            <person name="Ma J."/>
        </authorList>
    </citation>
    <scope>NUCLEOTIDE SEQUENCE [LARGE SCALE GENOMIC DNA]</scope>
    <source>
        <strain evidence="2">CGMCC 1.16444</strain>
    </source>
</reference>
<evidence type="ECO:0000313" key="2">
    <source>
        <dbReference type="Proteomes" id="UP001595796"/>
    </source>
</evidence>
<dbReference type="EMBL" id="JBHSJF010000006">
    <property type="protein sequence ID" value="MFC5069020.1"/>
    <property type="molecule type" value="Genomic_DNA"/>
</dbReference>
<protein>
    <recommendedName>
        <fullName evidence="3">Large exoprotein involved in heme utilization or adhesion</fullName>
    </recommendedName>
</protein>
<keyword evidence="2" id="KW-1185">Reference proteome</keyword>
<evidence type="ECO:0008006" key="3">
    <source>
        <dbReference type="Google" id="ProtNLM"/>
    </source>
</evidence>
<proteinExistence type="predicted"/>
<organism evidence="1 2">
    <name type="scientific">Flaviflagellibacter deserti</name>
    <dbReference type="NCBI Taxonomy" id="2267266"/>
    <lineage>
        <taxon>Bacteria</taxon>
        <taxon>Pseudomonadati</taxon>
        <taxon>Pseudomonadota</taxon>
        <taxon>Alphaproteobacteria</taxon>
        <taxon>Hyphomicrobiales</taxon>
        <taxon>Flaviflagellibacter</taxon>
    </lineage>
</organism>